<evidence type="ECO:0000256" key="3">
    <source>
        <dbReference type="ARBA" id="ARBA00022801"/>
    </source>
</evidence>
<organism evidence="8 9">
    <name type="scientific">Mobilitalea sibirica</name>
    <dbReference type="NCBI Taxonomy" id="1462919"/>
    <lineage>
        <taxon>Bacteria</taxon>
        <taxon>Bacillati</taxon>
        <taxon>Bacillota</taxon>
        <taxon>Clostridia</taxon>
        <taxon>Lachnospirales</taxon>
        <taxon>Lachnospiraceae</taxon>
        <taxon>Mobilitalea</taxon>
    </lineage>
</organism>
<gene>
    <name evidence="8" type="ORF">I5677_07505</name>
</gene>
<dbReference type="InterPro" id="IPR034045">
    <property type="entry name" value="Pep_S8_CspA-like"/>
</dbReference>
<dbReference type="InterPro" id="IPR017310">
    <property type="entry name" value="Pept_S8A_subtilisin_clostridia"/>
</dbReference>
<feature type="active site" description="Charge relay system" evidence="5 6">
    <location>
        <position position="173"/>
    </location>
</feature>
<sequence length="568" mass="62970">MIPEERERIYSEEYADLLIEYNGDFTVFDEFPNATVQIINYIYAVVRIPVELVNPLIITERGYSVLPFLLGLVSQASLEASGVLRIRGIPGFDLRGQGVLIGIIDTGIDYLNPIFQYADNTTRIASIWDQTIISDDFPPDFGYGTVYSKEQINEALQSENPLQIVPSMDLIGHGTMLAGIAGGNEVADSNFYGVAPEAEFVVVKLKPAKQFLKNFFFISEDAVAYQSTDVLFGIQYLLNETVRLDRPMAICMALGSSMGGHDGRGILANYLSLISSRQGVAVLCAAGNEGNARRHYFGRVDQNIGYDTVELNVSEGETGFTMEIWGQSPSIFSVDITTPTGEYVPRIAASLDENREITFVLEQTVIYLDYIMVESQSGDQLILIRFQNPTSGIWRFNVYERGDINLGFHIWLPMANFISNNTYFIRPDPYTTVLALGNALVPITVTAYNHEDDSLYLDASRGYTRTGRIKPEIAAPGVGIIGPTLEQGFTEYTGTSVATAHTTGVTALMLEWGIVRGNLPGLSTVEIKKLFIRGARRDIDIVYPNRDWGYGILDIYNVFDRLRTGAVV</sequence>
<keyword evidence="4 6" id="KW-0720">Serine protease</keyword>
<feature type="active site" description="Charge relay system" evidence="5 6">
    <location>
        <position position="496"/>
    </location>
</feature>
<dbReference type="EMBL" id="JAEAGR010000006">
    <property type="protein sequence ID" value="MBH1940730.1"/>
    <property type="molecule type" value="Genomic_DNA"/>
</dbReference>
<keyword evidence="9" id="KW-1185">Reference proteome</keyword>
<dbReference type="CDD" id="cd07478">
    <property type="entry name" value="Peptidases_S8_CspA-like"/>
    <property type="match status" value="1"/>
</dbReference>
<evidence type="ECO:0000256" key="1">
    <source>
        <dbReference type="ARBA" id="ARBA00011073"/>
    </source>
</evidence>
<protein>
    <submittedName>
        <fullName evidence="8">S8 family serine peptidase</fullName>
    </submittedName>
</protein>
<reference evidence="8" key="1">
    <citation type="submission" date="2020-12" db="EMBL/GenBank/DDBJ databases">
        <title>M. sibirica DSM 26468T genome.</title>
        <authorList>
            <person name="Thieme N."/>
            <person name="Rettenmaier R."/>
            <person name="Zverlov V."/>
            <person name="Liebl W."/>
        </authorList>
    </citation>
    <scope>NUCLEOTIDE SEQUENCE</scope>
    <source>
        <strain evidence="8">DSM 26468</strain>
    </source>
</reference>
<name>A0A8J7H926_9FIRM</name>
<evidence type="ECO:0000256" key="5">
    <source>
        <dbReference type="PIRSR" id="PIRSR615500-1"/>
    </source>
</evidence>
<feature type="domain" description="Peptidase S8/S53" evidence="7">
    <location>
        <begin position="96"/>
        <end position="296"/>
    </location>
</feature>
<dbReference type="PANTHER" id="PTHR43806">
    <property type="entry name" value="PEPTIDASE S8"/>
    <property type="match status" value="1"/>
</dbReference>
<evidence type="ECO:0000256" key="2">
    <source>
        <dbReference type="ARBA" id="ARBA00022670"/>
    </source>
</evidence>
<keyword evidence="3 6" id="KW-0378">Hydrolase</keyword>
<dbReference type="InterPro" id="IPR015500">
    <property type="entry name" value="Peptidase_S8_subtilisin-rel"/>
</dbReference>
<evidence type="ECO:0000259" key="7">
    <source>
        <dbReference type="Pfam" id="PF00082"/>
    </source>
</evidence>
<dbReference type="InterPro" id="IPR050131">
    <property type="entry name" value="Peptidase_S8_subtilisin-like"/>
</dbReference>
<dbReference type="InterPro" id="IPR000209">
    <property type="entry name" value="Peptidase_S8/S53_dom"/>
</dbReference>
<dbReference type="PIRSF" id="PIRSF037894">
    <property type="entry name" value="Subtilisin_rel_CspABC"/>
    <property type="match status" value="1"/>
</dbReference>
<proteinExistence type="inferred from homology"/>
<dbReference type="Pfam" id="PF00082">
    <property type="entry name" value="Peptidase_S8"/>
    <property type="match status" value="2"/>
</dbReference>
<dbReference type="AlphaFoldDB" id="A0A8J7H926"/>
<dbReference type="PROSITE" id="PS51892">
    <property type="entry name" value="SUBTILASE"/>
    <property type="match status" value="1"/>
</dbReference>
<dbReference type="InterPro" id="IPR036852">
    <property type="entry name" value="Peptidase_S8/S53_dom_sf"/>
</dbReference>
<evidence type="ECO:0000256" key="4">
    <source>
        <dbReference type="ARBA" id="ARBA00022825"/>
    </source>
</evidence>
<dbReference type="GO" id="GO:0004252">
    <property type="term" value="F:serine-type endopeptidase activity"/>
    <property type="evidence" value="ECO:0007669"/>
    <property type="project" value="UniProtKB-UniRule"/>
</dbReference>
<dbReference type="PRINTS" id="PR00723">
    <property type="entry name" value="SUBTILISIN"/>
</dbReference>
<dbReference type="PROSITE" id="PS00136">
    <property type="entry name" value="SUBTILASE_ASP"/>
    <property type="match status" value="1"/>
</dbReference>
<dbReference type="Proteomes" id="UP000623269">
    <property type="component" value="Unassembled WGS sequence"/>
</dbReference>
<feature type="domain" description="Peptidase S8/S53" evidence="7">
    <location>
        <begin position="441"/>
        <end position="551"/>
    </location>
</feature>
<dbReference type="SUPFAM" id="SSF52743">
    <property type="entry name" value="Subtilisin-like"/>
    <property type="match status" value="1"/>
</dbReference>
<evidence type="ECO:0000313" key="9">
    <source>
        <dbReference type="Proteomes" id="UP000623269"/>
    </source>
</evidence>
<dbReference type="InterPro" id="IPR023827">
    <property type="entry name" value="Peptidase_S8_Asp-AS"/>
</dbReference>
<dbReference type="Gene3D" id="2.60.120.1290">
    <property type="match status" value="1"/>
</dbReference>
<feature type="active site" description="Charge relay system" evidence="5 6">
    <location>
        <position position="105"/>
    </location>
</feature>
<comment type="similarity">
    <text evidence="1 6">Belongs to the peptidase S8 family.</text>
</comment>
<dbReference type="GO" id="GO:0006508">
    <property type="term" value="P:proteolysis"/>
    <property type="evidence" value="ECO:0007669"/>
    <property type="project" value="UniProtKB-KW"/>
</dbReference>
<evidence type="ECO:0000313" key="8">
    <source>
        <dbReference type="EMBL" id="MBH1940730.1"/>
    </source>
</evidence>
<accession>A0A8J7H926</accession>
<comment type="caution">
    <text evidence="8">The sequence shown here is derived from an EMBL/GenBank/DDBJ whole genome shotgun (WGS) entry which is preliminary data.</text>
</comment>
<evidence type="ECO:0000256" key="6">
    <source>
        <dbReference type="PROSITE-ProRule" id="PRU01240"/>
    </source>
</evidence>
<dbReference type="PANTHER" id="PTHR43806:SF11">
    <property type="entry name" value="CEREVISIN-RELATED"/>
    <property type="match status" value="1"/>
</dbReference>
<dbReference type="RefSeq" id="WP_197660955.1">
    <property type="nucleotide sequence ID" value="NZ_JAEAGR010000006.1"/>
</dbReference>
<keyword evidence="2 6" id="KW-0645">Protease</keyword>
<dbReference type="Gene3D" id="3.40.50.200">
    <property type="entry name" value="Peptidase S8/S53 domain"/>
    <property type="match status" value="1"/>
</dbReference>